<gene>
    <name evidence="7" type="ORF">ADN01_05440</name>
</gene>
<evidence type="ECO:0000313" key="8">
    <source>
        <dbReference type="Proteomes" id="UP000050501"/>
    </source>
</evidence>
<dbReference type="Gene3D" id="3.40.50.740">
    <property type="match status" value="1"/>
</dbReference>
<keyword evidence="1" id="KW-0479">Metal-binding</keyword>
<accession>A0A0P6Y4T2</accession>
<dbReference type="GO" id="GO:0003954">
    <property type="term" value="F:NADH dehydrogenase activity"/>
    <property type="evidence" value="ECO:0007669"/>
    <property type="project" value="TreeGrafter"/>
</dbReference>
<dbReference type="Gene3D" id="2.40.40.20">
    <property type="match status" value="1"/>
</dbReference>
<name>A0A0P6Y4T2_9CHLR</name>
<keyword evidence="8" id="KW-1185">Reference proteome</keyword>
<keyword evidence="2" id="KW-0560">Oxidoreductase</keyword>
<evidence type="ECO:0000259" key="6">
    <source>
        <dbReference type="Pfam" id="PF01568"/>
    </source>
</evidence>
<evidence type="ECO:0000256" key="1">
    <source>
        <dbReference type="ARBA" id="ARBA00022723"/>
    </source>
</evidence>
<dbReference type="GO" id="GO:0016020">
    <property type="term" value="C:membrane"/>
    <property type="evidence" value="ECO:0007669"/>
    <property type="project" value="TreeGrafter"/>
</dbReference>
<dbReference type="CDD" id="cd02790">
    <property type="entry name" value="MopB_CT_Formate-Dh_H"/>
    <property type="match status" value="1"/>
</dbReference>
<dbReference type="InterPro" id="IPR050123">
    <property type="entry name" value="Prok_molybdopt-oxidoreductase"/>
</dbReference>
<evidence type="ECO:0000259" key="5">
    <source>
        <dbReference type="Pfam" id="PF00384"/>
    </source>
</evidence>
<dbReference type="InterPro" id="IPR006657">
    <property type="entry name" value="MoPterin_dinucl-bd_dom"/>
</dbReference>
<dbReference type="SUPFAM" id="SSF50692">
    <property type="entry name" value="ADC-like"/>
    <property type="match status" value="1"/>
</dbReference>
<dbReference type="Gene3D" id="3.40.228.10">
    <property type="entry name" value="Dimethylsulfoxide Reductase, domain 2"/>
    <property type="match status" value="1"/>
</dbReference>
<evidence type="ECO:0000313" key="7">
    <source>
        <dbReference type="EMBL" id="KPL86892.1"/>
    </source>
</evidence>
<dbReference type="GO" id="GO:0046872">
    <property type="term" value="F:metal ion binding"/>
    <property type="evidence" value="ECO:0007669"/>
    <property type="project" value="UniProtKB-KW"/>
</dbReference>
<reference evidence="7 8" key="1">
    <citation type="submission" date="2015-07" db="EMBL/GenBank/DDBJ databases">
        <title>Genome sequence of Levilinea saccharolytica DSM 16555.</title>
        <authorList>
            <person name="Hemp J."/>
            <person name="Ward L.M."/>
            <person name="Pace L.A."/>
            <person name="Fischer W.W."/>
        </authorList>
    </citation>
    <scope>NUCLEOTIDE SEQUENCE [LARGE SCALE GENOMIC DNA]</scope>
    <source>
        <strain evidence="7 8">KIBI-1</strain>
    </source>
</reference>
<dbReference type="PANTHER" id="PTHR43105:SF14">
    <property type="entry name" value="FORMATE DEHYDROGENASE H"/>
    <property type="match status" value="1"/>
</dbReference>
<dbReference type="STRING" id="229921.ADN01_05440"/>
<dbReference type="InterPro" id="IPR006656">
    <property type="entry name" value="Mopterin_OxRdtase"/>
</dbReference>
<sequence>MAGLATSFGSGAMTNPMDDVAAHSQAMLVIGSNTTEQHPVFGTMLRQAVLKRHAKLIVADPRKIDLTEFATLHLRLKPGTDIALLNGLMYIILEKGWEDKAYIAERTENFDEFKANIMNYPPDAVSETTGIPVEQLYEAAEILATTKPASIMWAMGITQHTVGVQNVMTCANFQMLLGNMGVPGGGVNPLRGQNNVQGACDMGGLPNFYPAYQWVNQEPNQKKFEAAWGVSLPANIGMTVTEMMPAAANGKLKALYILGENPIMSDPDTNHIRHALDTLDFMVLQEIFPSETAEYADVLLPGVSFAEKEGTFTNTERRVQRVHQAIQPIGNARQDWEITQEIARRVIELGSRKPSDAPHAAWNFTSPADIMAEINALAPSYAGISYERLDRGERLHWPVKDAEHGGTPILHVGKFARGLGKFAATVHVPPVEMPDNDYPMLLSTGRVLYHWHGGEMTRRAEGLMEVYGQSLVELNPDDARRLGVNGNKRVRVASRRGVIEAEAWVTDRVPPGMVYANFHFPEVNANQLTIAALDPIAKIPEYKICAVKVELVK</sequence>
<keyword evidence="4" id="KW-0411">Iron-sulfur</keyword>
<evidence type="ECO:0000256" key="4">
    <source>
        <dbReference type="ARBA" id="ARBA00023014"/>
    </source>
</evidence>
<dbReference type="SUPFAM" id="SSF53706">
    <property type="entry name" value="Formate dehydrogenase/DMSO reductase, domains 1-3"/>
    <property type="match status" value="1"/>
</dbReference>
<dbReference type="PANTHER" id="PTHR43105">
    <property type="entry name" value="RESPIRATORY NITRATE REDUCTASE"/>
    <property type="match status" value="1"/>
</dbReference>
<proteinExistence type="predicted"/>
<comment type="caution">
    <text evidence="7">The sequence shown here is derived from an EMBL/GenBank/DDBJ whole genome shotgun (WGS) entry which is preliminary data.</text>
</comment>
<dbReference type="AlphaFoldDB" id="A0A0P6Y4T2"/>
<dbReference type="GO" id="GO:0022904">
    <property type="term" value="P:respiratory electron transport chain"/>
    <property type="evidence" value="ECO:0007669"/>
    <property type="project" value="TreeGrafter"/>
</dbReference>
<dbReference type="Pfam" id="PF01568">
    <property type="entry name" value="Molydop_binding"/>
    <property type="match status" value="1"/>
</dbReference>
<keyword evidence="3" id="KW-0408">Iron</keyword>
<dbReference type="EMBL" id="LGCM01000021">
    <property type="protein sequence ID" value="KPL86892.1"/>
    <property type="molecule type" value="Genomic_DNA"/>
</dbReference>
<evidence type="ECO:0000256" key="3">
    <source>
        <dbReference type="ARBA" id="ARBA00023004"/>
    </source>
</evidence>
<dbReference type="Proteomes" id="UP000050501">
    <property type="component" value="Unassembled WGS sequence"/>
</dbReference>
<dbReference type="InterPro" id="IPR009010">
    <property type="entry name" value="Asp_de-COase-like_dom_sf"/>
</dbReference>
<dbReference type="GO" id="GO:0051536">
    <property type="term" value="F:iron-sulfur cluster binding"/>
    <property type="evidence" value="ECO:0007669"/>
    <property type="project" value="UniProtKB-KW"/>
</dbReference>
<feature type="domain" description="Molybdopterin oxidoreductase" evidence="5">
    <location>
        <begin position="12"/>
        <end position="344"/>
    </location>
</feature>
<protein>
    <submittedName>
        <fullName evidence="7">Formate dehydrogenase</fullName>
    </submittedName>
</protein>
<dbReference type="GO" id="GO:0043546">
    <property type="term" value="F:molybdopterin cofactor binding"/>
    <property type="evidence" value="ECO:0007669"/>
    <property type="project" value="InterPro"/>
</dbReference>
<feature type="domain" description="Molybdopterin dinucleotide-binding" evidence="6">
    <location>
        <begin position="441"/>
        <end position="546"/>
    </location>
</feature>
<evidence type="ECO:0000256" key="2">
    <source>
        <dbReference type="ARBA" id="ARBA00023002"/>
    </source>
</evidence>
<organism evidence="7 8">
    <name type="scientific">Levilinea saccharolytica</name>
    <dbReference type="NCBI Taxonomy" id="229921"/>
    <lineage>
        <taxon>Bacteria</taxon>
        <taxon>Bacillati</taxon>
        <taxon>Chloroflexota</taxon>
        <taxon>Anaerolineae</taxon>
        <taxon>Anaerolineales</taxon>
        <taxon>Anaerolineaceae</taxon>
        <taxon>Levilinea</taxon>
    </lineage>
</organism>
<dbReference type="InterPro" id="IPR041925">
    <property type="entry name" value="CT_Formate-Dh_H"/>
</dbReference>
<dbReference type="Pfam" id="PF00384">
    <property type="entry name" value="Molybdopterin"/>
    <property type="match status" value="1"/>
</dbReference>